<keyword evidence="6" id="KW-0800">Toxin</keyword>
<comment type="cofactor">
    <cofactor evidence="6">
        <name>Mg(2+)</name>
        <dbReference type="ChEBI" id="CHEBI:18420"/>
    </cofactor>
</comment>
<dbReference type="InterPro" id="IPR051619">
    <property type="entry name" value="TypeII_TA_RNase_PINc/VapC"/>
</dbReference>
<dbReference type="InterPro" id="IPR044153">
    <property type="entry name" value="PIN_Pae0151-like"/>
</dbReference>
<evidence type="ECO:0000256" key="3">
    <source>
        <dbReference type="ARBA" id="ARBA00022723"/>
    </source>
</evidence>
<keyword evidence="1 6" id="KW-1277">Toxin-antitoxin system</keyword>
<keyword evidence="2 6" id="KW-0540">Nuclease</keyword>
<dbReference type="CDD" id="cd09873">
    <property type="entry name" value="PIN_Pae0151-like"/>
    <property type="match status" value="1"/>
</dbReference>
<feature type="binding site" evidence="6">
    <location>
        <position position="102"/>
    </location>
    <ligand>
        <name>Mg(2+)</name>
        <dbReference type="ChEBI" id="CHEBI:18420"/>
    </ligand>
</feature>
<gene>
    <name evidence="6" type="primary">vapC</name>
    <name evidence="8" type="ORF">A3A49_00885</name>
</gene>
<dbReference type="Pfam" id="PF01850">
    <property type="entry name" value="PIN"/>
    <property type="match status" value="1"/>
</dbReference>
<protein>
    <recommendedName>
        <fullName evidence="6">Ribonuclease VapC</fullName>
        <shortName evidence="6">RNase VapC</shortName>
        <ecNumber evidence="6">3.1.-.-</ecNumber>
    </recommendedName>
    <alternativeName>
        <fullName evidence="6">Toxin VapC</fullName>
    </alternativeName>
</protein>
<dbReference type="InterPro" id="IPR002716">
    <property type="entry name" value="PIN_dom"/>
</dbReference>
<comment type="similarity">
    <text evidence="6">Belongs to the PINc/VapC protein family.</text>
</comment>
<dbReference type="PANTHER" id="PTHR35901">
    <property type="entry name" value="RIBONUCLEASE VAPC3"/>
    <property type="match status" value="1"/>
</dbReference>
<evidence type="ECO:0000313" key="9">
    <source>
        <dbReference type="Proteomes" id="UP000176740"/>
    </source>
</evidence>
<proteinExistence type="inferred from homology"/>
<evidence type="ECO:0000256" key="1">
    <source>
        <dbReference type="ARBA" id="ARBA00022649"/>
    </source>
</evidence>
<dbReference type="AlphaFoldDB" id="A0A1F5GYS4"/>
<evidence type="ECO:0000256" key="2">
    <source>
        <dbReference type="ARBA" id="ARBA00022722"/>
    </source>
</evidence>
<dbReference type="Gene3D" id="3.40.50.1010">
    <property type="entry name" value="5'-nuclease"/>
    <property type="match status" value="1"/>
</dbReference>
<comment type="caution">
    <text evidence="8">The sequence shown here is derived from an EMBL/GenBank/DDBJ whole genome shotgun (WGS) entry which is preliminary data.</text>
</comment>
<dbReference type="GO" id="GO:0090729">
    <property type="term" value="F:toxin activity"/>
    <property type="evidence" value="ECO:0007669"/>
    <property type="project" value="UniProtKB-KW"/>
</dbReference>
<dbReference type="GO" id="GO:0016787">
    <property type="term" value="F:hydrolase activity"/>
    <property type="evidence" value="ECO:0007669"/>
    <property type="project" value="UniProtKB-KW"/>
</dbReference>
<dbReference type="InterPro" id="IPR029060">
    <property type="entry name" value="PIN-like_dom_sf"/>
</dbReference>
<organism evidence="8 9">
    <name type="scientific">Candidatus Curtissbacteria bacterium RIFCSPLOWO2_01_FULL_38_11b</name>
    <dbReference type="NCBI Taxonomy" id="1797725"/>
    <lineage>
        <taxon>Bacteria</taxon>
        <taxon>Candidatus Curtissiibacteriota</taxon>
    </lineage>
</organism>
<evidence type="ECO:0000256" key="4">
    <source>
        <dbReference type="ARBA" id="ARBA00022801"/>
    </source>
</evidence>
<reference evidence="8 9" key="1">
    <citation type="journal article" date="2016" name="Nat. Commun.">
        <title>Thousands of microbial genomes shed light on interconnected biogeochemical processes in an aquifer system.</title>
        <authorList>
            <person name="Anantharaman K."/>
            <person name="Brown C.T."/>
            <person name="Hug L.A."/>
            <person name="Sharon I."/>
            <person name="Castelle C.J."/>
            <person name="Probst A.J."/>
            <person name="Thomas B.C."/>
            <person name="Singh A."/>
            <person name="Wilkins M.J."/>
            <person name="Karaoz U."/>
            <person name="Brodie E.L."/>
            <person name="Williams K.H."/>
            <person name="Hubbard S.S."/>
            <person name="Banfield J.F."/>
        </authorList>
    </citation>
    <scope>NUCLEOTIDE SEQUENCE [LARGE SCALE GENOMIC DNA]</scope>
</reference>
<dbReference type="GO" id="GO:0000287">
    <property type="term" value="F:magnesium ion binding"/>
    <property type="evidence" value="ECO:0007669"/>
    <property type="project" value="UniProtKB-UniRule"/>
</dbReference>
<dbReference type="PANTHER" id="PTHR35901:SF1">
    <property type="entry name" value="EXONUCLEASE VAPC9"/>
    <property type="match status" value="1"/>
</dbReference>
<dbReference type="STRING" id="1797725.A3A49_00885"/>
<evidence type="ECO:0000256" key="6">
    <source>
        <dbReference type="HAMAP-Rule" id="MF_00265"/>
    </source>
</evidence>
<dbReference type="SUPFAM" id="SSF88723">
    <property type="entry name" value="PIN domain-like"/>
    <property type="match status" value="1"/>
</dbReference>
<evidence type="ECO:0000259" key="7">
    <source>
        <dbReference type="Pfam" id="PF01850"/>
    </source>
</evidence>
<dbReference type="Proteomes" id="UP000176740">
    <property type="component" value="Unassembled WGS sequence"/>
</dbReference>
<evidence type="ECO:0000313" key="8">
    <source>
        <dbReference type="EMBL" id="OGD97072.1"/>
    </source>
</evidence>
<dbReference type="InterPro" id="IPR022907">
    <property type="entry name" value="VapC_family"/>
</dbReference>
<comment type="function">
    <text evidence="6">Toxic component of a toxin-antitoxin (TA) system. An RNase.</text>
</comment>
<dbReference type="EC" id="3.1.-.-" evidence="6"/>
<dbReference type="HAMAP" id="MF_00265">
    <property type="entry name" value="VapC_Nob1"/>
    <property type="match status" value="1"/>
</dbReference>
<keyword evidence="5 6" id="KW-0460">Magnesium</keyword>
<keyword evidence="4 6" id="KW-0378">Hydrolase</keyword>
<feature type="domain" description="PIN" evidence="7">
    <location>
        <begin position="4"/>
        <end position="122"/>
    </location>
</feature>
<dbReference type="GO" id="GO:0004540">
    <property type="term" value="F:RNA nuclease activity"/>
    <property type="evidence" value="ECO:0007669"/>
    <property type="project" value="InterPro"/>
</dbReference>
<name>A0A1F5GYS4_9BACT</name>
<accession>A0A1F5GYS4</accession>
<sequence>MQLIVADSSVIVKWLNERNEDRVSQAAETLEAARSNKVIIYAPELSRYEIGNALLKKKLIISQAQDTLTTSYELPVIFVSETAKLAHATYEIALKNNITYYDASFIALAKNLNATLVTDNPKHQTKVKGIKVVSLKDYE</sequence>
<feature type="binding site" evidence="6">
    <location>
        <position position="7"/>
    </location>
    <ligand>
        <name>Mg(2+)</name>
        <dbReference type="ChEBI" id="CHEBI:18420"/>
    </ligand>
</feature>
<dbReference type="EMBL" id="MFBO01000039">
    <property type="protein sequence ID" value="OGD97072.1"/>
    <property type="molecule type" value="Genomic_DNA"/>
</dbReference>
<keyword evidence="3 6" id="KW-0479">Metal-binding</keyword>
<evidence type="ECO:0000256" key="5">
    <source>
        <dbReference type="ARBA" id="ARBA00022842"/>
    </source>
</evidence>